<organism evidence="11 12">
    <name type="scientific">Paenibacillus rigui</name>
    <dbReference type="NCBI Taxonomy" id="554312"/>
    <lineage>
        <taxon>Bacteria</taxon>
        <taxon>Bacillati</taxon>
        <taxon>Bacillota</taxon>
        <taxon>Bacilli</taxon>
        <taxon>Bacillales</taxon>
        <taxon>Paenibacillaceae</taxon>
        <taxon>Paenibacillus</taxon>
    </lineage>
</organism>
<keyword evidence="7" id="KW-0804">Transcription</keyword>
<evidence type="ECO:0000256" key="3">
    <source>
        <dbReference type="ARBA" id="ARBA00022553"/>
    </source>
</evidence>
<evidence type="ECO:0000256" key="6">
    <source>
        <dbReference type="ARBA" id="ARBA00023125"/>
    </source>
</evidence>
<gene>
    <name evidence="11" type="ORF">CF651_12290</name>
</gene>
<name>A0A229URP5_9BACL</name>
<keyword evidence="4" id="KW-0902">Two-component regulatory system</keyword>
<dbReference type="AlphaFoldDB" id="A0A229URP5"/>
<dbReference type="GO" id="GO:0043565">
    <property type="term" value="F:sequence-specific DNA binding"/>
    <property type="evidence" value="ECO:0007669"/>
    <property type="project" value="InterPro"/>
</dbReference>
<evidence type="ECO:0000256" key="4">
    <source>
        <dbReference type="ARBA" id="ARBA00023012"/>
    </source>
</evidence>
<dbReference type="CDD" id="cd17536">
    <property type="entry name" value="REC_YesN-like"/>
    <property type="match status" value="1"/>
</dbReference>
<dbReference type="SMART" id="SM00448">
    <property type="entry name" value="REC"/>
    <property type="match status" value="1"/>
</dbReference>
<keyword evidence="12" id="KW-1185">Reference proteome</keyword>
<comment type="caution">
    <text evidence="11">The sequence shown here is derived from an EMBL/GenBank/DDBJ whole genome shotgun (WGS) entry which is preliminary data.</text>
</comment>
<feature type="domain" description="Response regulatory" evidence="10">
    <location>
        <begin position="2"/>
        <end position="119"/>
    </location>
</feature>
<evidence type="ECO:0000256" key="7">
    <source>
        <dbReference type="ARBA" id="ARBA00023163"/>
    </source>
</evidence>
<evidence type="ECO:0000313" key="12">
    <source>
        <dbReference type="Proteomes" id="UP000215509"/>
    </source>
</evidence>
<dbReference type="PROSITE" id="PS00041">
    <property type="entry name" value="HTH_ARAC_FAMILY_1"/>
    <property type="match status" value="1"/>
</dbReference>
<feature type="modified residue" description="4-aspartylphosphate" evidence="8">
    <location>
        <position position="54"/>
    </location>
</feature>
<proteinExistence type="predicted"/>
<dbReference type="Proteomes" id="UP000215509">
    <property type="component" value="Unassembled WGS sequence"/>
</dbReference>
<evidence type="ECO:0000256" key="8">
    <source>
        <dbReference type="PROSITE-ProRule" id="PRU00169"/>
    </source>
</evidence>
<evidence type="ECO:0000256" key="5">
    <source>
        <dbReference type="ARBA" id="ARBA00023015"/>
    </source>
</evidence>
<dbReference type="GO" id="GO:0000160">
    <property type="term" value="P:phosphorelay signal transduction system"/>
    <property type="evidence" value="ECO:0007669"/>
    <property type="project" value="UniProtKB-KW"/>
</dbReference>
<keyword evidence="5" id="KW-0805">Transcription regulation</keyword>
<dbReference type="SMART" id="SM00342">
    <property type="entry name" value="HTH_ARAC"/>
    <property type="match status" value="1"/>
</dbReference>
<feature type="domain" description="HTH araC/xylS-type" evidence="9">
    <location>
        <begin position="420"/>
        <end position="518"/>
    </location>
</feature>
<dbReference type="InterPro" id="IPR011006">
    <property type="entry name" value="CheY-like_superfamily"/>
</dbReference>
<evidence type="ECO:0000313" key="11">
    <source>
        <dbReference type="EMBL" id="OXM85993.1"/>
    </source>
</evidence>
<evidence type="ECO:0000259" key="10">
    <source>
        <dbReference type="PROSITE" id="PS50110"/>
    </source>
</evidence>
<accession>A0A229URP5</accession>
<dbReference type="InterPro" id="IPR001789">
    <property type="entry name" value="Sig_transdc_resp-reg_receiver"/>
</dbReference>
<keyword evidence="6 11" id="KW-0238">DNA-binding</keyword>
<protein>
    <submittedName>
        <fullName evidence="11">DNA-binding response regulator</fullName>
    </submittedName>
</protein>
<dbReference type="PROSITE" id="PS50110">
    <property type="entry name" value="RESPONSE_REGULATORY"/>
    <property type="match status" value="1"/>
</dbReference>
<keyword evidence="3 8" id="KW-0597">Phosphoprotein</keyword>
<reference evidence="11 12" key="1">
    <citation type="submission" date="2017-07" db="EMBL/GenBank/DDBJ databases">
        <title>Genome sequencing and assembly of Paenibacillus rigui.</title>
        <authorList>
            <person name="Mayilraj S."/>
        </authorList>
    </citation>
    <scope>NUCLEOTIDE SEQUENCE [LARGE SCALE GENOMIC DNA]</scope>
    <source>
        <strain evidence="11 12">JCM 16352</strain>
    </source>
</reference>
<evidence type="ECO:0000256" key="2">
    <source>
        <dbReference type="ARBA" id="ARBA00022490"/>
    </source>
</evidence>
<dbReference type="InterPro" id="IPR018060">
    <property type="entry name" value="HTH_AraC"/>
</dbReference>
<dbReference type="GO" id="GO:0003700">
    <property type="term" value="F:DNA-binding transcription factor activity"/>
    <property type="evidence" value="ECO:0007669"/>
    <property type="project" value="InterPro"/>
</dbReference>
<dbReference type="PRINTS" id="PR00032">
    <property type="entry name" value="HTHARAC"/>
</dbReference>
<comment type="subcellular location">
    <subcellularLocation>
        <location evidence="1">Cytoplasm</location>
    </subcellularLocation>
</comment>
<dbReference type="InterPro" id="IPR020449">
    <property type="entry name" value="Tscrpt_reg_AraC-type_HTH"/>
</dbReference>
<dbReference type="GO" id="GO:0005737">
    <property type="term" value="C:cytoplasm"/>
    <property type="evidence" value="ECO:0007669"/>
    <property type="project" value="UniProtKB-SubCell"/>
</dbReference>
<dbReference type="InterPro" id="IPR009057">
    <property type="entry name" value="Homeodomain-like_sf"/>
</dbReference>
<evidence type="ECO:0000259" key="9">
    <source>
        <dbReference type="PROSITE" id="PS01124"/>
    </source>
</evidence>
<dbReference type="PROSITE" id="PS01124">
    <property type="entry name" value="HTH_ARAC_FAMILY_2"/>
    <property type="match status" value="1"/>
</dbReference>
<evidence type="ECO:0000256" key="1">
    <source>
        <dbReference type="ARBA" id="ARBA00004496"/>
    </source>
</evidence>
<dbReference type="Pfam" id="PF00072">
    <property type="entry name" value="Response_reg"/>
    <property type="match status" value="1"/>
</dbReference>
<sequence>MKIMIVDDEVIIRTGLAKVIKWEELGLELLEPAESAEEALERLERERPNILLTDIRMTGKTGLQLAEEAKRLLPELEVIILSGYDDFSYAQQAIRYEVSDYLLKTSRPEDIIKAVLRAKQRVEEKWTAYSQDHFKQKEVVNRLFERWIVNGETGVVESGLLPAYFPRLLGDGHKKELWFQMMIVTAEGWDDSPVSGSLLHFAVENMLHDLMPCETLLEKKRIVIAFASSSGAEENSRQLRSFFQKIERLLKCKLFAALGQRVSRKEELHASFLTADAAFGYQALIPDSVCDYTDIVQRRGGKTVCTHEEELELSSILLENDPVALKGWVKRLVQEQLEDPQMTQESLEALIHSAAIAAHRWLARVLAATGRGQTAEEGAVAGHLQLKQSVQPKDALFQRLYSIMKLYHHQLAEGQATHAQKAMAYIEEHLGQDVGLQQVAKHVHLHPNHLSEVFKKETGMTFGDYVTRQKIRRAMEILTVSPAKVSEVAAKVGYEDVKYFGQLFKKYTGKTPSEFREEAAQHTGQTSP</sequence>
<dbReference type="EMBL" id="NMQW01000017">
    <property type="protein sequence ID" value="OXM85993.1"/>
    <property type="molecule type" value="Genomic_DNA"/>
</dbReference>
<dbReference type="PANTHER" id="PTHR42713">
    <property type="entry name" value="HISTIDINE KINASE-RELATED"/>
    <property type="match status" value="1"/>
</dbReference>
<dbReference type="Pfam" id="PF12833">
    <property type="entry name" value="HTH_18"/>
    <property type="match status" value="1"/>
</dbReference>
<dbReference type="Gene3D" id="3.40.50.2300">
    <property type="match status" value="1"/>
</dbReference>
<dbReference type="OrthoDB" id="342399at2"/>
<dbReference type="SUPFAM" id="SSF52172">
    <property type="entry name" value="CheY-like"/>
    <property type="match status" value="1"/>
</dbReference>
<dbReference type="SUPFAM" id="SSF46689">
    <property type="entry name" value="Homeodomain-like"/>
    <property type="match status" value="2"/>
</dbReference>
<keyword evidence="2" id="KW-0963">Cytoplasm</keyword>
<dbReference type="InterPro" id="IPR018062">
    <property type="entry name" value="HTH_AraC-typ_CS"/>
</dbReference>
<dbReference type="RefSeq" id="WP_094015143.1">
    <property type="nucleotide sequence ID" value="NZ_NMQW01000017.1"/>
</dbReference>
<dbReference type="Gene3D" id="1.10.10.60">
    <property type="entry name" value="Homeodomain-like"/>
    <property type="match status" value="2"/>
</dbReference>
<dbReference type="PANTHER" id="PTHR42713:SF3">
    <property type="entry name" value="TRANSCRIPTIONAL REGULATORY PROTEIN HPTR"/>
    <property type="match status" value="1"/>
</dbReference>
<dbReference type="InterPro" id="IPR051552">
    <property type="entry name" value="HptR"/>
</dbReference>